<reference evidence="1 2" key="1">
    <citation type="submission" date="2018-08" db="EMBL/GenBank/DDBJ databases">
        <title>Genomic Encyclopedia of Archaeal and Bacterial Type Strains, Phase II (KMG-II): from individual species to whole genera.</title>
        <authorList>
            <person name="Goeker M."/>
        </authorList>
    </citation>
    <scope>NUCLEOTIDE SEQUENCE [LARGE SCALE GENOMIC DNA]</scope>
    <source>
        <strain evidence="1 2">DSM 100880</strain>
    </source>
</reference>
<keyword evidence="2" id="KW-1185">Reference proteome</keyword>
<dbReference type="Proteomes" id="UP000257136">
    <property type="component" value="Unassembled WGS sequence"/>
</dbReference>
<accession>A0A3E0EV87</accession>
<dbReference type="SUPFAM" id="SSF55961">
    <property type="entry name" value="Bet v1-like"/>
    <property type="match status" value="1"/>
</dbReference>
<dbReference type="RefSeq" id="WP_115809477.1">
    <property type="nucleotide sequence ID" value="NZ_QUNI01000001.1"/>
</dbReference>
<dbReference type="Gene3D" id="3.20.80.10">
    <property type="entry name" value="Regulatory factor, effector binding domain"/>
    <property type="match status" value="1"/>
</dbReference>
<dbReference type="InterPro" id="IPR023393">
    <property type="entry name" value="START-like_dom_sf"/>
</dbReference>
<dbReference type="OrthoDB" id="9807923at2"/>
<dbReference type="InterPro" id="IPR019587">
    <property type="entry name" value="Polyketide_cyclase/dehydratase"/>
</dbReference>
<evidence type="ECO:0000313" key="2">
    <source>
        <dbReference type="Proteomes" id="UP000257136"/>
    </source>
</evidence>
<gene>
    <name evidence="1" type="ORF">C8P67_101215</name>
</gene>
<evidence type="ECO:0000313" key="1">
    <source>
        <dbReference type="EMBL" id="REH01734.1"/>
    </source>
</evidence>
<dbReference type="Pfam" id="PF10604">
    <property type="entry name" value="Polyketide_cyc2"/>
    <property type="match status" value="1"/>
</dbReference>
<dbReference type="AlphaFoldDB" id="A0A3E0EV87"/>
<organism evidence="1 2">
    <name type="scientific">Flavobacterium aquicola</name>
    <dbReference type="NCBI Taxonomy" id="1682742"/>
    <lineage>
        <taxon>Bacteria</taxon>
        <taxon>Pseudomonadati</taxon>
        <taxon>Bacteroidota</taxon>
        <taxon>Flavobacteriia</taxon>
        <taxon>Flavobacteriales</taxon>
        <taxon>Flavobacteriaceae</taxon>
        <taxon>Flavobacterium</taxon>
    </lineage>
</organism>
<dbReference type="EMBL" id="QUNI01000001">
    <property type="protein sequence ID" value="REH01734.1"/>
    <property type="molecule type" value="Genomic_DNA"/>
</dbReference>
<dbReference type="InterPro" id="IPR011256">
    <property type="entry name" value="Reg_factor_effector_dom_sf"/>
</dbReference>
<comment type="caution">
    <text evidence="1">The sequence shown here is derived from an EMBL/GenBank/DDBJ whole genome shotgun (WGS) entry which is preliminary data.</text>
</comment>
<dbReference type="CDD" id="cd07818">
    <property type="entry name" value="SRPBCC_1"/>
    <property type="match status" value="1"/>
</dbReference>
<name>A0A3E0EV87_9FLAO</name>
<proteinExistence type="predicted"/>
<sequence length="370" mass="41647">MRIIKYLFLLFLLSLVALTIYIATQKGDFTVESSKVINSPKATVFNYVNDYKNWPKFSSWILSDPSVQPSFSPSTTGNGSSLTWEGNNEIGTIQTLYAKANDSIVQKMEFNETSSDVYWSFKDTVGGTKVTWKSVGKMDFMLKVSSFFNVGTKNTLSKIYDKSLVNLDKTLDFENSTYAVKINGIVKKLETFYLRQSFTSKISDISKNANAVFPKIIAFCQQNNISMNGKPFIIYQTYDTIKDLTRVSFCIPIKEQIFTSEGSDILAGKLTAFEALKTSLTGNYTYKNKALAETAAYGTAKNIKTGSTFSHLEIFTKGKNESLSPSKWLTEMYFPITPKAVTIPKVYKKVVKDSLAPQHNPKKQENEFDF</sequence>
<dbReference type="Gene3D" id="3.30.530.20">
    <property type="match status" value="1"/>
</dbReference>
<protein>
    <submittedName>
        <fullName evidence="1">Polyketide cyclase/dehydrase/lipid transport protein</fullName>
    </submittedName>
</protein>